<dbReference type="PANTHER" id="PTHR34220">
    <property type="entry name" value="SENSOR HISTIDINE KINASE YPDA"/>
    <property type="match status" value="1"/>
</dbReference>
<dbReference type="InterPro" id="IPR050640">
    <property type="entry name" value="Bact_2-comp_sensor_kinase"/>
</dbReference>
<dbReference type="EMBL" id="VVZB01000021">
    <property type="protein sequence ID" value="KAA5379402.1"/>
    <property type="molecule type" value="Genomic_DNA"/>
</dbReference>
<evidence type="ECO:0000259" key="2">
    <source>
        <dbReference type="Pfam" id="PF06580"/>
    </source>
</evidence>
<feature type="transmembrane region" description="Helical" evidence="1">
    <location>
        <begin position="84"/>
        <end position="104"/>
    </location>
</feature>
<protein>
    <submittedName>
        <fullName evidence="3">Histidine kinase</fullName>
    </submittedName>
</protein>
<dbReference type="GO" id="GO:0000155">
    <property type="term" value="F:phosphorelay sensor kinase activity"/>
    <property type="evidence" value="ECO:0007669"/>
    <property type="project" value="InterPro"/>
</dbReference>
<organism evidence="3 4">
    <name type="scientific">Phocaeicola dorei</name>
    <dbReference type="NCBI Taxonomy" id="357276"/>
    <lineage>
        <taxon>Bacteria</taxon>
        <taxon>Pseudomonadati</taxon>
        <taxon>Bacteroidota</taxon>
        <taxon>Bacteroidia</taxon>
        <taxon>Bacteroidales</taxon>
        <taxon>Bacteroidaceae</taxon>
        <taxon>Phocaeicola</taxon>
    </lineage>
</organism>
<feature type="transmembrane region" description="Helical" evidence="1">
    <location>
        <begin position="116"/>
        <end position="139"/>
    </location>
</feature>
<proteinExistence type="predicted"/>
<keyword evidence="1" id="KW-1133">Transmembrane helix</keyword>
<evidence type="ECO:0000313" key="4">
    <source>
        <dbReference type="Proteomes" id="UP000347681"/>
    </source>
</evidence>
<sequence length="342" mass="39325">MNPLISYIARKLPTAALVSTLVIFYPNIVCLCVDIVRTTDVASMQIVSLALYTLVKFLLFWGMFFVLIRYNLNHTALPLKRRLAANLLMVSGVYAVNLAVYLLFKFYGAREDTGSVLVFQYLVTCFLCTVLGHFVKLYIEQRQKEMEIQRLKSENLQSRYDALMGQINPHFLFNSLGGISALIRKKDDNRTLRYVDELSDIFRYILQSERKGMVGLGEELQFVEAFRYVMEVRFEDKLSFDIRVDERAKNTYKLPVLSLLPLIDNVVVHNQIDTDHKMIVSVSVNDREELVVSNPVYSRQTPAKSNGTGLRNLFNRFGLLTGKNIRKEQTGTEFTVYLPLTK</sequence>
<keyword evidence="3" id="KW-0418">Kinase</keyword>
<dbReference type="Pfam" id="PF06580">
    <property type="entry name" value="His_kinase"/>
    <property type="match status" value="1"/>
</dbReference>
<name>A0A5M5ZP76_9BACT</name>
<evidence type="ECO:0000256" key="1">
    <source>
        <dbReference type="SAM" id="Phobius"/>
    </source>
</evidence>
<dbReference type="AlphaFoldDB" id="A0A5M5ZP76"/>
<keyword evidence="1" id="KW-0472">Membrane</keyword>
<gene>
    <name evidence="3" type="ORF">F2Y61_21210</name>
</gene>
<dbReference type="RefSeq" id="WP_149941268.1">
    <property type="nucleotide sequence ID" value="NZ_VVZB01000021.1"/>
</dbReference>
<comment type="caution">
    <text evidence="3">The sequence shown here is derived from an EMBL/GenBank/DDBJ whole genome shotgun (WGS) entry which is preliminary data.</text>
</comment>
<reference evidence="3 4" key="1">
    <citation type="journal article" date="2019" name="Nat. Med.">
        <title>A library of human gut bacterial isolates paired with longitudinal multiomics data enables mechanistic microbiome research.</title>
        <authorList>
            <person name="Poyet M."/>
            <person name="Groussin M."/>
            <person name="Gibbons S.M."/>
            <person name="Avila-Pacheco J."/>
            <person name="Jiang X."/>
            <person name="Kearney S.M."/>
            <person name="Perrotta A.R."/>
            <person name="Berdy B."/>
            <person name="Zhao S."/>
            <person name="Lieberman T.D."/>
            <person name="Swanson P.K."/>
            <person name="Smith M."/>
            <person name="Roesemann S."/>
            <person name="Alexander J.E."/>
            <person name="Rich S.A."/>
            <person name="Livny J."/>
            <person name="Vlamakis H."/>
            <person name="Clish C."/>
            <person name="Bullock K."/>
            <person name="Deik A."/>
            <person name="Scott J."/>
            <person name="Pierce K.A."/>
            <person name="Xavier R.J."/>
            <person name="Alm E.J."/>
        </authorList>
    </citation>
    <scope>NUCLEOTIDE SEQUENCE [LARGE SCALE GENOMIC DNA]</scope>
    <source>
        <strain evidence="3 4">BIOML-A5</strain>
    </source>
</reference>
<dbReference type="Proteomes" id="UP000347681">
    <property type="component" value="Unassembled WGS sequence"/>
</dbReference>
<dbReference type="GO" id="GO:0016020">
    <property type="term" value="C:membrane"/>
    <property type="evidence" value="ECO:0007669"/>
    <property type="project" value="InterPro"/>
</dbReference>
<accession>A0A5M5ZP76</accession>
<feature type="domain" description="Signal transduction histidine kinase internal region" evidence="2">
    <location>
        <begin position="159"/>
        <end position="238"/>
    </location>
</feature>
<feature type="transmembrane region" description="Helical" evidence="1">
    <location>
        <begin position="12"/>
        <end position="37"/>
    </location>
</feature>
<keyword evidence="3" id="KW-0808">Transferase</keyword>
<dbReference type="PANTHER" id="PTHR34220:SF7">
    <property type="entry name" value="SENSOR HISTIDINE KINASE YPDA"/>
    <property type="match status" value="1"/>
</dbReference>
<evidence type="ECO:0000313" key="3">
    <source>
        <dbReference type="EMBL" id="KAA5379402.1"/>
    </source>
</evidence>
<keyword evidence="1" id="KW-0812">Transmembrane</keyword>
<dbReference type="InterPro" id="IPR010559">
    <property type="entry name" value="Sig_transdc_His_kin_internal"/>
</dbReference>
<feature type="transmembrane region" description="Helical" evidence="1">
    <location>
        <begin position="49"/>
        <end position="72"/>
    </location>
</feature>